<dbReference type="Proteomes" id="UP000472727">
    <property type="component" value="Unassembled WGS sequence"/>
</dbReference>
<comment type="caution">
    <text evidence="1">The sequence shown here is derived from an EMBL/GenBank/DDBJ whole genome shotgun (WGS) entry which is preliminary data.</text>
</comment>
<reference evidence="3 4" key="1">
    <citation type="submission" date="2019-06" db="EMBL/GenBank/DDBJ databases">
        <authorList>
            <person name="Palmer J.M."/>
        </authorList>
    </citation>
    <scope>NUCLEOTIDE SEQUENCE [LARGE SCALE GENOMIC DNA]</scope>
    <source>
        <strain evidence="1 3">TWF106</strain>
        <strain evidence="2 4">TWF191</strain>
    </source>
</reference>
<accession>A0A6G1LTR9</accession>
<dbReference type="EMBL" id="WIPF01000249">
    <property type="protein sequence ID" value="KAF3198286.1"/>
    <property type="molecule type" value="Genomic_DNA"/>
</dbReference>
<evidence type="ECO:0000313" key="1">
    <source>
        <dbReference type="EMBL" id="KAF3195035.1"/>
    </source>
</evidence>
<evidence type="ECO:0000313" key="3">
    <source>
        <dbReference type="Proteomes" id="UP000472727"/>
    </source>
</evidence>
<dbReference type="EMBL" id="WIWS01000270">
    <property type="protein sequence ID" value="KAF3195035.1"/>
    <property type="molecule type" value="Genomic_DNA"/>
</dbReference>
<gene>
    <name evidence="1" type="ORF">TWF106_005892</name>
    <name evidence="2" type="ORF">TWF191_004947</name>
</gene>
<name>A0A6G1LTR9_ORBOL</name>
<organism evidence="1 3">
    <name type="scientific">Orbilia oligospora</name>
    <name type="common">Nematode-trapping fungus</name>
    <name type="synonym">Arthrobotrys oligospora</name>
    <dbReference type="NCBI Taxonomy" id="2813651"/>
    <lineage>
        <taxon>Eukaryota</taxon>
        <taxon>Fungi</taxon>
        <taxon>Dikarya</taxon>
        <taxon>Ascomycota</taxon>
        <taxon>Pezizomycotina</taxon>
        <taxon>Orbiliomycetes</taxon>
        <taxon>Orbiliales</taxon>
        <taxon>Orbiliaceae</taxon>
        <taxon>Orbilia</taxon>
    </lineage>
</organism>
<evidence type="ECO:0000313" key="2">
    <source>
        <dbReference type="EMBL" id="KAF3198286.1"/>
    </source>
</evidence>
<evidence type="ECO:0000313" key="4">
    <source>
        <dbReference type="Proteomes" id="UP000483672"/>
    </source>
</evidence>
<dbReference type="AlphaFoldDB" id="A0A6G1LTR9"/>
<sequence>MAGWCTSPSGGLNGSAVTTTIATAAVSTATTSVPMSAVTVFQTVTVTPTTTVYYSQLEWCTNIAPQNIFDRMMGVRGVGWTERSSRGGV</sequence>
<dbReference type="Proteomes" id="UP000483672">
    <property type="component" value="Unassembled WGS sequence"/>
</dbReference>
<proteinExistence type="predicted"/>
<protein>
    <submittedName>
        <fullName evidence="1">Uncharacterized protein</fullName>
    </submittedName>
</protein>